<dbReference type="SUPFAM" id="SSF54826">
    <property type="entry name" value="Enolase N-terminal domain-like"/>
    <property type="match status" value="1"/>
</dbReference>
<dbReference type="GO" id="GO:0000015">
    <property type="term" value="C:phosphopyruvate hydratase complex"/>
    <property type="evidence" value="ECO:0007669"/>
    <property type="project" value="InterPro"/>
</dbReference>
<comment type="pathway">
    <text evidence="2">Carbohydrate degradation; glycolysis; pyruvate from D-glyceraldehyde 3-phosphate: step 4/5.</text>
</comment>
<sequence length="453" mass="49022">MPMEMSAKILNIRAREVLDSRGNPTVEVDLMTEMGLFRSIVPSGASTGIYEANELRDADKSRYKGKGCLTAVRNVHETIKPALTGKDATEQRELDKLMTEELDGSKNEWGWTKGKLGANAILGVSMALSRAGAAAKGLPLYAYIRSLTGRTDLESPYVLPVPFMNVINGGSHAGNTLAFQEFMVLPSGASSFSESVRMASEIYQTLKGIIKKKYGLDATNVGDEGGFAPPTRDADESVGLLMDAIQEAGHAGKVNIAMDVAASEMYTDDGKYNMNFKSESASPSDIITAEELGDIYRSLTNKYPITSIEDPYEQDDWAAYSSIMEKLGDKIQIVGDDLLVTNPTRVAKAGDLKACNALLLKVNQIGTVTEALEASLAAQKLGWNVMVSHRSGETEDTYIADLATGLGSGQIKAGAPCRSERTAKYNQLTRIEEELGDRAKYAGEKYRSCFTQV</sequence>
<feature type="binding site" evidence="10">
    <location>
        <position position="412"/>
    </location>
    <ligand>
        <name>substrate</name>
    </ligand>
</feature>
<keyword evidence="6 11" id="KW-0460">Magnesium</keyword>
<dbReference type="InterPro" id="IPR029017">
    <property type="entry name" value="Enolase-like_N"/>
</dbReference>
<dbReference type="STRING" id="1169540.A0A0G4EKN8"/>
<dbReference type="FunFam" id="3.20.20.120:FF:000002">
    <property type="entry name" value="Enolase 1"/>
    <property type="match status" value="1"/>
</dbReference>
<dbReference type="InterPro" id="IPR020809">
    <property type="entry name" value="Enolase_CS"/>
</dbReference>
<evidence type="ECO:0000256" key="8">
    <source>
        <dbReference type="ARBA" id="ARBA00023239"/>
    </source>
</evidence>
<keyword evidence="11" id="KW-0479">Metal-binding</keyword>
<dbReference type="Pfam" id="PF03952">
    <property type="entry name" value="Enolase_N"/>
    <property type="match status" value="1"/>
</dbReference>
<dbReference type="EC" id="4.2.1.11" evidence="4"/>
<dbReference type="VEuPathDB" id="CryptoDB:Vbra_12143"/>
<accession>A0A0G4EKN8</accession>
<feature type="binding site" evidence="10">
    <location>
        <begin position="388"/>
        <end position="391"/>
    </location>
    <ligand>
        <name>substrate</name>
    </ligand>
</feature>
<dbReference type="NCBIfam" id="TIGR01060">
    <property type="entry name" value="eno"/>
    <property type="match status" value="1"/>
</dbReference>
<feature type="domain" description="Enolase N-terminal" evidence="13">
    <location>
        <begin position="9"/>
        <end position="144"/>
    </location>
</feature>
<comment type="cofactor">
    <cofactor evidence="11">
        <name>Mg(2+)</name>
        <dbReference type="ChEBI" id="CHEBI:18420"/>
    </cofactor>
    <text evidence="11">Mg(2+) is required for catalysis and for stabilizing the dimer.</text>
</comment>
<evidence type="ECO:0000256" key="7">
    <source>
        <dbReference type="ARBA" id="ARBA00023152"/>
    </source>
</evidence>
<dbReference type="InterPro" id="IPR020811">
    <property type="entry name" value="Enolase_N"/>
</dbReference>
<feature type="binding site" evidence="10">
    <location>
        <position position="309"/>
    </location>
    <ligand>
        <name>substrate</name>
    </ligand>
</feature>
<dbReference type="GO" id="GO:0000287">
    <property type="term" value="F:magnesium ion binding"/>
    <property type="evidence" value="ECO:0007669"/>
    <property type="project" value="InterPro"/>
</dbReference>
<evidence type="ECO:0000256" key="10">
    <source>
        <dbReference type="PIRSR" id="PIRSR001400-2"/>
    </source>
</evidence>
<dbReference type="PANTHER" id="PTHR11902:SF1">
    <property type="entry name" value="ENOLASE"/>
    <property type="match status" value="1"/>
</dbReference>
<feature type="domain" description="Enolase C-terminal TIM barrel" evidence="12">
    <location>
        <begin position="156"/>
        <end position="449"/>
    </location>
</feature>
<dbReference type="HAMAP" id="MF_00318">
    <property type="entry name" value="Enolase"/>
    <property type="match status" value="1"/>
</dbReference>
<dbReference type="SFLD" id="SFLDF00002">
    <property type="entry name" value="enolase"/>
    <property type="match status" value="1"/>
</dbReference>
<dbReference type="Proteomes" id="UP000041254">
    <property type="component" value="Unassembled WGS sequence"/>
</dbReference>
<dbReference type="Pfam" id="PF00113">
    <property type="entry name" value="Enolase_C"/>
    <property type="match status" value="1"/>
</dbReference>
<dbReference type="PANTHER" id="PTHR11902">
    <property type="entry name" value="ENOLASE"/>
    <property type="match status" value="1"/>
</dbReference>
<evidence type="ECO:0000313" key="15">
    <source>
        <dbReference type="Proteomes" id="UP000041254"/>
    </source>
</evidence>
<name>A0A0G4EKN8_VITBC</name>
<dbReference type="FunFam" id="3.30.390.10:FF:000001">
    <property type="entry name" value="Enolase"/>
    <property type="match status" value="1"/>
</dbReference>
<comment type="subcellular location">
    <subcellularLocation>
        <location evidence="1">Cytoplasm</location>
    </subcellularLocation>
</comment>
<evidence type="ECO:0000256" key="11">
    <source>
        <dbReference type="PIRSR" id="PIRSR001400-3"/>
    </source>
</evidence>
<dbReference type="GO" id="GO:0004634">
    <property type="term" value="F:phosphopyruvate hydratase activity"/>
    <property type="evidence" value="ECO:0007669"/>
    <property type="project" value="UniProtKB-EC"/>
</dbReference>
<keyword evidence="5" id="KW-0963">Cytoplasm</keyword>
<dbReference type="PRINTS" id="PR00148">
    <property type="entry name" value="ENOLASE"/>
</dbReference>
<evidence type="ECO:0000256" key="5">
    <source>
        <dbReference type="ARBA" id="ARBA00022490"/>
    </source>
</evidence>
<dbReference type="GO" id="GO:0006096">
    <property type="term" value="P:glycolytic process"/>
    <property type="evidence" value="ECO:0007669"/>
    <property type="project" value="UniProtKB-UniPathway"/>
</dbReference>
<dbReference type="SFLD" id="SFLDS00001">
    <property type="entry name" value="Enolase"/>
    <property type="match status" value="1"/>
</dbReference>
<feature type="active site" description="Proton acceptor" evidence="9">
    <location>
        <position position="361"/>
    </location>
</feature>
<evidence type="ECO:0000256" key="4">
    <source>
        <dbReference type="ARBA" id="ARBA00012058"/>
    </source>
</evidence>
<dbReference type="AlphaFoldDB" id="A0A0G4EKN8"/>
<dbReference type="InterPro" id="IPR020810">
    <property type="entry name" value="Enolase_C"/>
</dbReference>
<feature type="binding site" evidence="11">
    <location>
        <position position="336"/>
    </location>
    <ligand>
        <name>Mg(2+)</name>
        <dbReference type="ChEBI" id="CHEBI:18420"/>
    </ligand>
</feature>
<feature type="binding site" evidence="10">
    <location>
        <position position="172"/>
    </location>
    <ligand>
        <name>substrate</name>
    </ligand>
</feature>
<dbReference type="SMART" id="SM01192">
    <property type="entry name" value="Enolase_C"/>
    <property type="match status" value="1"/>
</dbReference>
<evidence type="ECO:0000259" key="13">
    <source>
        <dbReference type="SMART" id="SM01193"/>
    </source>
</evidence>
<dbReference type="SUPFAM" id="SSF51604">
    <property type="entry name" value="Enolase C-terminal domain-like"/>
    <property type="match status" value="1"/>
</dbReference>
<evidence type="ECO:0000256" key="2">
    <source>
        <dbReference type="ARBA" id="ARBA00005031"/>
    </source>
</evidence>
<dbReference type="OMA" id="KACTCLL"/>
<dbReference type="UniPathway" id="UPA00109">
    <property type="reaction ID" value="UER00187"/>
</dbReference>
<dbReference type="PROSITE" id="PS00164">
    <property type="entry name" value="ENOLASE"/>
    <property type="match status" value="1"/>
</dbReference>
<evidence type="ECO:0000256" key="3">
    <source>
        <dbReference type="ARBA" id="ARBA00009604"/>
    </source>
</evidence>
<dbReference type="Gene3D" id="3.20.20.120">
    <property type="entry name" value="Enolase-like C-terminal domain"/>
    <property type="match status" value="1"/>
</dbReference>
<dbReference type="PIRSF" id="PIRSF001400">
    <property type="entry name" value="Enolase"/>
    <property type="match status" value="1"/>
</dbReference>
<dbReference type="Gene3D" id="3.30.390.10">
    <property type="entry name" value="Enolase-like, N-terminal domain"/>
    <property type="match status" value="1"/>
</dbReference>
<dbReference type="SFLD" id="SFLDG00178">
    <property type="entry name" value="enolase"/>
    <property type="match status" value="1"/>
</dbReference>
<feature type="binding site" evidence="11">
    <location>
        <position position="309"/>
    </location>
    <ligand>
        <name>Mg(2+)</name>
        <dbReference type="ChEBI" id="CHEBI:18420"/>
    </ligand>
</feature>
<reference evidence="14 15" key="1">
    <citation type="submission" date="2014-11" db="EMBL/GenBank/DDBJ databases">
        <authorList>
            <person name="Zhu J."/>
            <person name="Qi W."/>
            <person name="Song R."/>
        </authorList>
    </citation>
    <scope>NUCLEOTIDE SEQUENCE [LARGE SCALE GENOMIC DNA]</scope>
</reference>
<dbReference type="CDD" id="cd03313">
    <property type="entry name" value="enolase"/>
    <property type="match status" value="1"/>
</dbReference>
<feature type="binding site" evidence="10">
    <location>
        <position position="181"/>
    </location>
    <ligand>
        <name>substrate</name>
    </ligand>
</feature>
<evidence type="ECO:0000259" key="12">
    <source>
        <dbReference type="SMART" id="SM01192"/>
    </source>
</evidence>
<keyword evidence="7" id="KW-0324">Glycolysis</keyword>
<dbReference type="SMART" id="SM01193">
    <property type="entry name" value="Enolase_N"/>
    <property type="match status" value="1"/>
</dbReference>
<dbReference type="InParanoid" id="A0A0G4EKN8"/>
<organism evidence="14 15">
    <name type="scientific">Vitrella brassicaformis (strain CCMP3155)</name>
    <dbReference type="NCBI Taxonomy" id="1169540"/>
    <lineage>
        <taxon>Eukaryota</taxon>
        <taxon>Sar</taxon>
        <taxon>Alveolata</taxon>
        <taxon>Colpodellida</taxon>
        <taxon>Vitrellaceae</taxon>
        <taxon>Vitrella</taxon>
    </lineage>
</organism>
<feature type="active site" description="Proton donor" evidence="9">
    <location>
        <position position="224"/>
    </location>
</feature>
<dbReference type="InterPro" id="IPR036849">
    <property type="entry name" value="Enolase-like_C_sf"/>
</dbReference>
<dbReference type="PhylomeDB" id="A0A0G4EKN8"/>
<evidence type="ECO:0000256" key="9">
    <source>
        <dbReference type="PIRSR" id="PIRSR001400-1"/>
    </source>
</evidence>
<dbReference type="OrthoDB" id="1739814at2759"/>
<feature type="binding site" evidence="10">
    <location>
        <position position="336"/>
    </location>
    <ligand>
        <name>substrate</name>
    </ligand>
</feature>
<comment type="similarity">
    <text evidence="3">Belongs to the enolase family.</text>
</comment>
<keyword evidence="15" id="KW-1185">Reference proteome</keyword>
<evidence type="ECO:0000256" key="6">
    <source>
        <dbReference type="ARBA" id="ARBA00022842"/>
    </source>
</evidence>
<protein>
    <recommendedName>
        <fullName evidence="4">phosphopyruvate hydratase</fullName>
        <ecNumber evidence="4">4.2.1.11</ecNumber>
    </recommendedName>
</protein>
<dbReference type="InterPro" id="IPR000941">
    <property type="entry name" value="Enolase"/>
</dbReference>
<gene>
    <name evidence="14" type="ORF">Vbra_12143</name>
</gene>
<dbReference type="EMBL" id="CDMY01000251">
    <property type="protein sequence ID" value="CEL96994.1"/>
    <property type="molecule type" value="Genomic_DNA"/>
</dbReference>
<feature type="binding site" evidence="11">
    <location>
        <position position="259"/>
    </location>
    <ligand>
        <name>Mg(2+)</name>
        <dbReference type="ChEBI" id="CHEBI:18420"/>
    </ligand>
</feature>
<evidence type="ECO:0000256" key="1">
    <source>
        <dbReference type="ARBA" id="ARBA00004496"/>
    </source>
</evidence>
<evidence type="ECO:0000313" key="14">
    <source>
        <dbReference type="EMBL" id="CEL96994.1"/>
    </source>
</evidence>
<proteinExistence type="inferred from homology"/>
<keyword evidence="8" id="KW-0456">Lyase</keyword>